<comment type="catalytic activity">
    <reaction evidence="11">
        <text>L-seryl-[protein] + ATP = O-phospho-L-seryl-[protein] + ADP + H(+)</text>
        <dbReference type="Rhea" id="RHEA:17989"/>
        <dbReference type="Rhea" id="RHEA-COMP:9863"/>
        <dbReference type="Rhea" id="RHEA-COMP:11604"/>
        <dbReference type="ChEBI" id="CHEBI:15378"/>
        <dbReference type="ChEBI" id="CHEBI:29999"/>
        <dbReference type="ChEBI" id="CHEBI:30616"/>
        <dbReference type="ChEBI" id="CHEBI:83421"/>
        <dbReference type="ChEBI" id="CHEBI:456216"/>
        <dbReference type="EC" id="2.7.11.1"/>
    </reaction>
</comment>
<comment type="function">
    <text evidence="9">Essential serine-protein kinase involved in the early stage of virion morphogenesis.</text>
</comment>
<dbReference type="PROSITE" id="PS00108">
    <property type="entry name" value="PROTEIN_KINASE_ST"/>
    <property type="match status" value="1"/>
</dbReference>
<protein>
    <recommendedName>
        <fullName evidence="3">Serine/threonine-protein kinase 2</fullName>
        <ecNumber evidence="2">2.7.11.1</ecNumber>
    </recommendedName>
</protein>
<dbReference type="GO" id="GO:0072354">
    <property type="term" value="F:histone H3T3 kinase activity"/>
    <property type="evidence" value="ECO:0007669"/>
    <property type="project" value="TreeGrafter"/>
</dbReference>
<keyword evidence="5" id="KW-0597">Phosphoprotein</keyword>
<sequence length="381" mass="44361">MRSTSSITSRLEFITQLLDGNVVVNILEIQDKELDERHCKDIRYVLDKKTWDMNTVIKKMNSKLLYVKSGSTGHTFRGIPQNNIGSSFALKVVAFPRREVYGSMNNVKRPENAEILMLKILSEFVISKQTPHIILPIATFYTSIKSFVHSNMSDVVDNELYKKFVHKYKKSNGKEYYERVSILLSEWASKGDLLDLLRKNYASFTVEHWRAVFFQVLSVLAIIHAKYPDFRHNDLKPNNVLVDSVDKSRKSISYIINEQKYVVPNAGFILKLWDFDFACIPGVVDNSKVSAQWCNDVNIFPERNQYYDVHYFFNTLIHFVPKAFKSGTVDPTLKSFILRIIPPSMTRGEDIVKKRRLLLKTEYTTPDKILRNDEFFAPYRR</sequence>
<dbReference type="Pfam" id="PF05445">
    <property type="entry name" value="Pox_ser-thr_kin"/>
    <property type="match status" value="1"/>
</dbReference>
<comment type="subcellular location">
    <subcellularLocation>
        <location evidence="1">Host endoplasmic reticulum-Golgi intermediate compartment</location>
    </subcellularLocation>
</comment>
<dbReference type="GO" id="GO:0005524">
    <property type="term" value="F:ATP binding"/>
    <property type="evidence" value="ECO:0007669"/>
    <property type="project" value="InterPro"/>
</dbReference>
<evidence type="ECO:0000256" key="6">
    <source>
        <dbReference type="ARBA" id="ARBA00022777"/>
    </source>
</evidence>
<evidence type="ECO:0000256" key="10">
    <source>
        <dbReference type="ARBA" id="ARBA00047899"/>
    </source>
</evidence>
<keyword evidence="6 13" id="KW-0418">Kinase</keyword>
<feature type="domain" description="Protein kinase" evidence="12">
    <location>
        <begin position="61"/>
        <end position="381"/>
    </location>
</feature>
<dbReference type="GO" id="GO:0044172">
    <property type="term" value="C:host cell endoplasmic reticulum-Golgi intermediate compartment"/>
    <property type="evidence" value="ECO:0007669"/>
    <property type="project" value="UniProtKB-SubCell"/>
</dbReference>
<evidence type="ECO:0000313" key="13">
    <source>
        <dbReference type="EMBL" id="QFG73625.1"/>
    </source>
</evidence>
<dbReference type="EC" id="2.7.11.1" evidence="2"/>
<evidence type="ECO:0000256" key="1">
    <source>
        <dbReference type="ARBA" id="ARBA00004452"/>
    </source>
</evidence>
<evidence type="ECO:0000256" key="11">
    <source>
        <dbReference type="ARBA" id="ARBA00048679"/>
    </source>
</evidence>
<dbReference type="InterPro" id="IPR008271">
    <property type="entry name" value="Ser/Thr_kinase_AS"/>
</dbReference>
<evidence type="ECO:0000256" key="8">
    <source>
        <dbReference type="ARBA" id="ARBA00023184"/>
    </source>
</evidence>
<dbReference type="EMBL" id="MN448266">
    <property type="protein sequence ID" value="QFG73625.1"/>
    <property type="molecule type" value="Genomic_DNA"/>
</dbReference>
<evidence type="ECO:0000256" key="3">
    <source>
        <dbReference type="ARBA" id="ARBA00016888"/>
    </source>
</evidence>
<proteinExistence type="predicted"/>
<dbReference type="SMART" id="SM00220">
    <property type="entry name" value="S_TKc"/>
    <property type="match status" value="1"/>
</dbReference>
<dbReference type="InterPro" id="IPR008790">
    <property type="entry name" value="Poxvirus_ser/thr_kinase"/>
</dbReference>
<dbReference type="GO" id="GO:0035556">
    <property type="term" value="P:intracellular signal transduction"/>
    <property type="evidence" value="ECO:0007669"/>
    <property type="project" value="TreeGrafter"/>
</dbReference>
<dbReference type="PANTHER" id="PTHR24419">
    <property type="entry name" value="INTERLEUKIN-1 RECEPTOR-ASSOCIATED KINASE"/>
    <property type="match status" value="1"/>
</dbReference>
<evidence type="ECO:0000256" key="2">
    <source>
        <dbReference type="ARBA" id="ARBA00012513"/>
    </source>
</evidence>
<keyword evidence="7" id="KW-0426">Late protein</keyword>
<dbReference type="InterPro" id="IPR011009">
    <property type="entry name" value="Kinase-like_dom_sf"/>
</dbReference>
<keyword evidence="8" id="KW-1038">Host endoplasmic reticulum</keyword>
<keyword evidence="4 13" id="KW-0723">Serine/threonine-protein kinase</keyword>
<dbReference type="Gene3D" id="1.10.510.10">
    <property type="entry name" value="Transferase(Phosphotransferase) domain 1"/>
    <property type="match status" value="1"/>
</dbReference>
<keyword evidence="6 13" id="KW-0808">Transferase</keyword>
<organism evidence="13">
    <name type="scientific">Megaviridae environmental sample</name>
    <dbReference type="NCBI Taxonomy" id="1737588"/>
    <lineage>
        <taxon>Viruses</taxon>
        <taxon>Varidnaviria</taxon>
        <taxon>Bamfordvirae</taxon>
        <taxon>Nucleocytoviricota</taxon>
        <taxon>Megaviricetes</taxon>
        <taxon>Imitervirales</taxon>
        <taxon>Mimiviridae</taxon>
        <taxon>environmental samples</taxon>
    </lineage>
</organism>
<evidence type="ECO:0000256" key="4">
    <source>
        <dbReference type="ARBA" id="ARBA00022527"/>
    </source>
</evidence>
<dbReference type="InterPro" id="IPR000719">
    <property type="entry name" value="Prot_kinase_dom"/>
</dbReference>
<dbReference type="PROSITE" id="PS50011">
    <property type="entry name" value="PROTEIN_KINASE_DOM"/>
    <property type="match status" value="1"/>
</dbReference>
<evidence type="ECO:0000256" key="5">
    <source>
        <dbReference type="ARBA" id="ARBA00022553"/>
    </source>
</evidence>
<name>A0A5J6VH75_9VIRU</name>
<dbReference type="PANTHER" id="PTHR24419:SF18">
    <property type="entry name" value="SERINE_THREONINE-PROTEIN KINASE HASPIN"/>
    <property type="match status" value="1"/>
</dbReference>
<evidence type="ECO:0000256" key="9">
    <source>
        <dbReference type="ARBA" id="ARBA00034663"/>
    </source>
</evidence>
<evidence type="ECO:0000259" key="12">
    <source>
        <dbReference type="PROSITE" id="PS50011"/>
    </source>
</evidence>
<comment type="catalytic activity">
    <reaction evidence="10">
        <text>L-threonyl-[protein] + ATP = O-phospho-L-threonyl-[protein] + ADP + H(+)</text>
        <dbReference type="Rhea" id="RHEA:46608"/>
        <dbReference type="Rhea" id="RHEA-COMP:11060"/>
        <dbReference type="Rhea" id="RHEA-COMP:11605"/>
        <dbReference type="ChEBI" id="CHEBI:15378"/>
        <dbReference type="ChEBI" id="CHEBI:30013"/>
        <dbReference type="ChEBI" id="CHEBI:30616"/>
        <dbReference type="ChEBI" id="CHEBI:61977"/>
        <dbReference type="ChEBI" id="CHEBI:456216"/>
        <dbReference type="EC" id="2.7.11.1"/>
    </reaction>
</comment>
<dbReference type="SUPFAM" id="SSF56112">
    <property type="entry name" value="Protein kinase-like (PK-like)"/>
    <property type="match status" value="1"/>
</dbReference>
<reference evidence="13" key="1">
    <citation type="journal article" date="2019" name="Philos. Trans. R. Soc. Lond., B, Biol. Sci.">
        <title>Targeted metagenomic recovery of four divergent viruses reveals shared and distinctive characteristics of giant viruses of marine eukaryotes.</title>
        <authorList>
            <person name="Needham D.M."/>
            <person name="Poirier C."/>
            <person name="Hehenberger E."/>
            <person name="Jimenez V."/>
            <person name="Swalwell J.E."/>
            <person name="Santoro A.E."/>
            <person name="Worden A.Z."/>
        </authorList>
    </citation>
    <scope>NUCLEOTIDE SEQUENCE</scope>
    <source>
        <strain evidence="13">OPacV-662</strain>
    </source>
</reference>
<accession>A0A5J6VH75</accession>
<evidence type="ECO:0000256" key="7">
    <source>
        <dbReference type="ARBA" id="ARBA00022921"/>
    </source>
</evidence>